<protein>
    <submittedName>
        <fullName evidence="2">TPR repeat:Tetratricopeptide TPR_4</fullName>
    </submittedName>
</protein>
<sequence>MTDSAVMLKAGISFHERGNLDQANACYQSALEADPECADAWYLCGRLAMDAGLLEDAEPLLLRSIELAPKIANYPLALGTLRAQLGQSEAAKACYENALALNPSLHQAYLGLARLEFGEGRYDEARALVVPLLSLPDAEREQAEALVGECTFATDSLAQLLGWWATASGVPFDSGKVLHVGCGPQTLASFPELASAGQWAELRLDIDPSVRPDLIGTMTDMSAVESGAVKLVYSSHNIEHLQDHEVPLALAEFFRVLMPGGVAIVRVPDIQAVCEMVAQDRLYDTAYISPAGPIAPIDMLFGLRRAIEKGNYYMRHTTGFTATTLAWRLKEAGFRFAFVRRLPGFELSAVAFRASSEGEGAVTQ</sequence>
<keyword evidence="1" id="KW-0802">TPR repeat</keyword>
<dbReference type="Pfam" id="PF13432">
    <property type="entry name" value="TPR_16"/>
    <property type="match status" value="2"/>
</dbReference>
<dbReference type="AlphaFoldDB" id="Q47HY9"/>
<accession>Q47HY9</accession>
<dbReference type="eggNOG" id="COG0457">
    <property type="taxonomic scope" value="Bacteria"/>
</dbReference>
<dbReference type="OrthoDB" id="9796760at2"/>
<name>Q47HY9_DECAR</name>
<evidence type="ECO:0000256" key="1">
    <source>
        <dbReference type="PROSITE-ProRule" id="PRU00339"/>
    </source>
</evidence>
<dbReference type="Gene3D" id="1.25.40.10">
    <property type="entry name" value="Tetratricopeptide repeat domain"/>
    <property type="match status" value="1"/>
</dbReference>
<dbReference type="STRING" id="159087.Daro_0786"/>
<dbReference type="SUPFAM" id="SSF53335">
    <property type="entry name" value="S-adenosyl-L-methionine-dependent methyltransferases"/>
    <property type="match status" value="1"/>
</dbReference>
<proteinExistence type="predicted"/>
<dbReference type="InterPro" id="IPR011990">
    <property type="entry name" value="TPR-like_helical_dom_sf"/>
</dbReference>
<gene>
    <name evidence="2" type="ordered locus">Daro_0786</name>
</gene>
<dbReference type="InterPro" id="IPR019734">
    <property type="entry name" value="TPR_rpt"/>
</dbReference>
<reference evidence="2" key="1">
    <citation type="submission" date="2005-08" db="EMBL/GenBank/DDBJ databases">
        <title>Complete sequence of Dechloromonas aromatica RCB.</title>
        <authorList>
            <person name="Salinero K.K."/>
            <person name="Copeland A."/>
            <person name="Lucas S."/>
            <person name="Lapidus A."/>
            <person name="Barry K."/>
            <person name="Detter J.C."/>
            <person name="Glavina T."/>
            <person name="Hammon N."/>
            <person name="Israni S."/>
            <person name="Pitluck S."/>
            <person name="Di Bartolo G."/>
            <person name="Trong S."/>
            <person name="Schmutz J."/>
            <person name="Larimer F."/>
            <person name="Land M."/>
            <person name="Ivanova N."/>
            <person name="Richardson P."/>
        </authorList>
    </citation>
    <scope>NUCLEOTIDE SEQUENCE</scope>
    <source>
        <strain evidence="2">RCB</strain>
    </source>
</reference>
<dbReference type="eggNOG" id="COG4627">
    <property type="taxonomic scope" value="Bacteria"/>
</dbReference>
<dbReference type="Pfam" id="PF13489">
    <property type="entry name" value="Methyltransf_23"/>
    <property type="match status" value="1"/>
</dbReference>
<dbReference type="SMART" id="SM00028">
    <property type="entry name" value="TPR"/>
    <property type="match status" value="3"/>
</dbReference>
<dbReference type="PANTHER" id="PTHR12558:SF13">
    <property type="entry name" value="CELL DIVISION CYCLE PROTEIN 27 HOMOLOG"/>
    <property type="match status" value="1"/>
</dbReference>
<dbReference type="PROSITE" id="PS50005">
    <property type="entry name" value="TPR"/>
    <property type="match status" value="2"/>
</dbReference>
<organism evidence="2">
    <name type="scientific">Dechloromonas aromatica (strain RCB)</name>
    <dbReference type="NCBI Taxonomy" id="159087"/>
    <lineage>
        <taxon>Bacteria</taxon>
        <taxon>Pseudomonadati</taxon>
        <taxon>Pseudomonadota</taxon>
        <taxon>Betaproteobacteria</taxon>
        <taxon>Rhodocyclales</taxon>
        <taxon>Azonexaceae</taxon>
        <taxon>Dechloromonas</taxon>
    </lineage>
</organism>
<dbReference type="EMBL" id="CP000089">
    <property type="protein sequence ID" value="AAZ45542.1"/>
    <property type="molecule type" value="Genomic_DNA"/>
</dbReference>
<evidence type="ECO:0000313" key="2">
    <source>
        <dbReference type="EMBL" id="AAZ45542.1"/>
    </source>
</evidence>
<dbReference type="Gene3D" id="3.40.50.150">
    <property type="entry name" value="Vaccinia Virus protein VP39"/>
    <property type="match status" value="1"/>
</dbReference>
<dbReference type="KEGG" id="dar:Daro_0786"/>
<feature type="repeat" description="TPR" evidence="1">
    <location>
        <begin position="4"/>
        <end position="37"/>
    </location>
</feature>
<dbReference type="PANTHER" id="PTHR12558">
    <property type="entry name" value="CELL DIVISION CYCLE 16,23,27"/>
    <property type="match status" value="1"/>
</dbReference>
<feature type="repeat" description="TPR" evidence="1">
    <location>
        <begin position="72"/>
        <end position="105"/>
    </location>
</feature>
<dbReference type="HOGENOM" id="CLU_760152_0_0_4"/>
<dbReference type="SUPFAM" id="SSF48452">
    <property type="entry name" value="TPR-like"/>
    <property type="match status" value="1"/>
</dbReference>
<dbReference type="InterPro" id="IPR029063">
    <property type="entry name" value="SAM-dependent_MTases_sf"/>
</dbReference>